<gene>
    <name evidence="2" type="ORF">EDEG_03306</name>
</gene>
<keyword evidence="3" id="KW-1185">Reference proteome</keyword>
<feature type="chain" id="PRO_5003821637" evidence="1">
    <location>
        <begin position="32"/>
        <end position="247"/>
    </location>
</feature>
<name>J9DI05_EDHAE</name>
<comment type="caution">
    <text evidence="2">The sequence shown here is derived from an EMBL/GenBank/DDBJ whole genome shotgun (WGS) entry which is preliminary data.</text>
</comment>
<evidence type="ECO:0000256" key="1">
    <source>
        <dbReference type="SAM" id="SignalP"/>
    </source>
</evidence>
<evidence type="ECO:0000313" key="2">
    <source>
        <dbReference type="EMBL" id="EJW02255.1"/>
    </source>
</evidence>
<dbReference type="EMBL" id="AFBI03000081">
    <property type="protein sequence ID" value="EJW02255.1"/>
    <property type="molecule type" value="Genomic_DNA"/>
</dbReference>
<dbReference type="HOGENOM" id="CLU_1124513_0_0_1"/>
<dbReference type="AlphaFoldDB" id="J9DI05"/>
<reference evidence="3" key="2">
    <citation type="submission" date="2015-07" db="EMBL/GenBank/DDBJ databases">
        <title>Contrasting host-pathogen interactions and genome evolution in two generalist and specialist microsporidian pathogens of mosquitoes.</title>
        <authorList>
            <consortium name="The Broad Institute Genomics Platform"/>
            <consortium name="The Broad Institute Genome Sequencing Center for Infectious Disease"/>
            <person name="Cuomo C.A."/>
            <person name="Sanscrainte N.D."/>
            <person name="Goldberg J.M."/>
            <person name="Heiman D."/>
            <person name="Young S."/>
            <person name="Zeng Q."/>
            <person name="Becnel J.J."/>
            <person name="Birren B.W."/>
        </authorList>
    </citation>
    <scope>NUCLEOTIDE SEQUENCE [LARGE SCALE GENOMIC DNA]</scope>
    <source>
        <strain evidence="3">USNM 41457</strain>
    </source>
</reference>
<feature type="signal peptide" evidence="1">
    <location>
        <begin position="1"/>
        <end position="31"/>
    </location>
</feature>
<dbReference type="VEuPathDB" id="MicrosporidiaDB:EDEG_03306"/>
<evidence type="ECO:0000313" key="3">
    <source>
        <dbReference type="Proteomes" id="UP000003163"/>
    </source>
</evidence>
<reference evidence="2 3" key="1">
    <citation type="submission" date="2011-08" db="EMBL/GenBank/DDBJ databases">
        <authorList>
            <person name="Liu Z.J."/>
            <person name="Shi F.L."/>
            <person name="Lu J.Q."/>
            <person name="Li M."/>
            <person name="Wang Z.L."/>
        </authorList>
    </citation>
    <scope>NUCLEOTIDE SEQUENCE [LARGE SCALE GENOMIC DNA]</scope>
    <source>
        <strain evidence="2 3">USNM 41457</strain>
    </source>
</reference>
<protein>
    <submittedName>
        <fullName evidence="2">Uncharacterized protein</fullName>
    </submittedName>
</protein>
<proteinExistence type="predicted"/>
<keyword evidence="1" id="KW-0732">Signal</keyword>
<organism evidence="2 3">
    <name type="scientific">Edhazardia aedis (strain USNM 41457)</name>
    <name type="common">Microsporidian parasite</name>
    <dbReference type="NCBI Taxonomy" id="1003232"/>
    <lineage>
        <taxon>Eukaryota</taxon>
        <taxon>Fungi</taxon>
        <taxon>Fungi incertae sedis</taxon>
        <taxon>Microsporidia</taxon>
        <taxon>Edhazardia</taxon>
    </lineage>
</organism>
<dbReference type="Proteomes" id="UP000003163">
    <property type="component" value="Unassembled WGS sequence"/>
</dbReference>
<sequence length="247" mass="29076">MHIFKTNASKLALTLLDIFDFILLELKKIESENMESVIYGSKDKYFLEIQTNNIIELMTNMDPIILNNLLGILEFEYEKIASEKKSEKNMDEKTFPKKIFFDILFGVVDHVKSDINISEDKTSTFSNLRADFDVKILNNDILILRLEYLDLNKFLDNIEKAKDDNTRRNSELNPIVSNLKDQDIRSNADHLDIKIVQNPLQEQSKTSYSDKKFYIKKENFTNDIYVCFKNHTINLQKRILYRLLEKS</sequence>
<dbReference type="InParanoid" id="J9DI05"/>
<accession>J9DI05</accession>